<keyword evidence="3" id="KW-1185">Reference proteome</keyword>
<sequence length="126" mass="13145">MKACPDRAAPVPPPDGRHGHSAAMRPPRPAFAPWRRCHANRPAGLLRAARTAAVCRLWCRLFPVTASAAVLADILANIAPCVLRRGGHGARRGRMPTAAAGRPDRGLAPGAPCGRVPVAARTGSGR</sequence>
<dbReference type="EMBL" id="CP136508">
    <property type="protein sequence ID" value="WUR16014.1"/>
    <property type="molecule type" value="Genomic_DNA"/>
</dbReference>
<accession>A0ABZ1UTC0</accession>
<evidence type="ECO:0000313" key="2">
    <source>
        <dbReference type="EMBL" id="WUR16014.1"/>
    </source>
</evidence>
<name>A0ABZ1UTC0_9BURK</name>
<dbReference type="Proteomes" id="UP000321323">
    <property type="component" value="Chromosome"/>
</dbReference>
<evidence type="ECO:0000256" key="1">
    <source>
        <dbReference type="SAM" id="MobiDB-lite"/>
    </source>
</evidence>
<organism evidence="2 3">
    <name type="scientific">[Empedobacter] haloabium</name>
    <dbReference type="NCBI Taxonomy" id="592317"/>
    <lineage>
        <taxon>Bacteria</taxon>
        <taxon>Pseudomonadati</taxon>
        <taxon>Pseudomonadota</taxon>
        <taxon>Betaproteobacteria</taxon>
        <taxon>Burkholderiales</taxon>
        <taxon>Oxalobacteraceae</taxon>
        <taxon>Telluria group</taxon>
        <taxon>Telluria group incertae sedis</taxon>
    </lineage>
</organism>
<feature type="region of interest" description="Disordered" evidence="1">
    <location>
        <begin position="1"/>
        <end position="27"/>
    </location>
</feature>
<evidence type="ECO:0000313" key="3">
    <source>
        <dbReference type="Proteomes" id="UP000321323"/>
    </source>
</evidence>
<gene>
    <name evidence="2" type="ORF">E7V67_013190</name>
</gene>
<feature type="region of interest" description="Disordered" evidence="1">
    <location>
        <begin position="86"/>
        <end position="126"/>
    </location>
</feature>
<protein>
    <submittedName>
        <fullName evidence="2">Uncharacterized protein</fullName>
    </submittedName>
</protein>
<proteinExistence type="predicted"/>
<reference evidence="2 3" key="1">
    <citation type="journal article" date="2019" name="Int. J. Syst. Evol. Microbiol.">
        <title>The Draft Whole-Genome Sequence of the Antibiotic Producer Empedobacter haloabium ATCC 31962 Provides Indications for Its Taxonomic Reclassification.</title>
        <authorList>
            <person name="Miess H."/>
            <person name="Arlt P."/>
            <person name="Apel A.K."/>
            <person name="Weber T."/>
            <person name="Nieselt K."/>
            <person name="Hanssen F."/>
            <person name="Czemmel S."/>
            <person name="Nahnsen S."/>
            <person name="Gross H."/>
        </authorList>
    </citation>
    <scope>NUCLEOTIDE SEQUENCE [LARGE SCALE GENOMIC DNA]</scope>
    <source>
        <strain evidence="2 3">ATCC 31962</strain>
    </source>
</reference>